<dbReference type="EMBL" id="MW027646">
    <property type="protein sequence ID" value="QOZ40955.1"/>
    <property type="molecule type" value="Genomic_DNA"/>
</dbReference>
<keyword evidence="1" id="KW-1133">Transmembrane helix</keyword>
<geneLocation type="mitochondrion" evidence="2"/>
<name>A0A7S7Z970_9GAST</name>
<keyword evidence="1" id="KW-0472">Membrane</keyword>
<feature type="transmembrane region" description="Helical" evidence="1">
    <location>
        <begin position="6"/>
        <end position="26"/>
    </location>
</feature>
<sequence>MPQLSPMLGFVLFLVVLFLVIVYFVVMAKIHKEVMGGFMNPKSSSNSFRNFK</sequence>
<evidence type="ECO:0000256" key="1">
    <source>
        <dbReference type="SAM" id="Phobius"/>
    </source>
</evidence>
<protein>
    <submittedName>
        <fullName evidence="2">ATP synthase F0 subunit 8</fullName>
    </submittedName>
</protein>
<evidence type="ECO:0000313" key="2">
    <source>
        <dbReference type="EMBL" id="QOZ40955.1"/>
    </source>
</evidence>
<accession>A0A7S7Z970</accession>
<proteinExistence type="predicted"/>
<keyword evidence="2" id="KW-0496">Mitochondrion</keyword>
<gene>
    <name evidence="2" type="primary">atp8</name>
</gene>
<organism evidence="2">
    <name type="scientific">Berghia stephanieae</name>
    <dbReference type="NCBI Taxonomy" id="1287507"/>
    <lineage>
        <taxon>Eukaryota</taxon>
        <taxon>Metazoa</taxon>
        <taxon>Spiralia</taxon>
        <taxon>Lophotrochozoa</taxon>
        <taxon>Mollusca</taxon>
        <taxon>Gastropoda</taxon>
        <taxon>Heterobranchia</taxon>
        <taxon>Euthyneura</taxon>
        <taxon>Nudipleura</taxon>
        <taxon>Nudibranchia</taxon>
        <taxon>Cladobranchia</taxon>
        <taxon>Aeolidioidea</taxon>
        <taxon>Aeolidiidae</taxon>
        <taxon>Berghia</taxon>
    </lineage>
</organism>
<reference evidence="2" key="1">
    <citation type="submission" date="2020-09" db="EMBL/GenBank/DDBJ databases">
        <title>The complete mitochondrial genome of the photosymbiotic sea slug Berghia stephanieae (Valdes, 2005) (Gastropoda, Nudibranchia).</title>
        <authorList>
            <person name="Melo Clavijo J."/>
            <person name="Drews F."/>
            <person name="Pirritano M."/>
            <person name="Simon M."/>
            <person name="Salhab A."/>
            <person name="Frankenbach S."/>
            <person name="Serodio J."/>
            <person name="Donath A."/>
            <person name="Bleidissel S."/>
            <person name="Preisfeld A."/>
            <person name="Christa G."/>
        </authorList>
    </citation>
    <scope>NUCLEOTIDE SEQUENCE</scope>
</reference>
<dbReference type="AlphaFoldDB" id="A0A7S7Z970"/>
<keyword evidence="1" id="KW-0812">Transmembrane</keyword>